<comment type="caution">
    <text evidence="1">The sequence shown here is derived from an EMBL/GenBank/DDBJ whole genome shotgun (WGS) entry which is preliminary data.</text>
</comment>
<name>A0A1G2E110_9BACT</name>
<dbReference type="AlphaFoldDB" id="A0A1G2E110"/>
<accession>A0A1G2E110</accession>
<dbReference type="Pfam" id="PF08843">
    <property type="entry name" value="AbiEii"/>
    <property type="match status" value="1"/>
</dbReference>
<gene>
    <name evidence="1" type="ORF">A2626_02385</name>
</gene>
<sequence length="147" mass="17246">MVSVDFDMFSDKKNLRNLLRKVEIIFKNYKISIVINDQDQLSVRVNGIKIDFVRYPFSPILGFINFEGVNILKVAEITAMKAQTLGRRPVLKDYIDLYFILREKYIDLNGTIDIAEKKYKDEFNGRLFLEQLIYLRDVGKITCVPTR</sequence>
<dbReference type="Proteomes" id="UP000177360">
    <property type="component" value="Unassembled WGS sequence"/>
</dbReference>
<evidence type="ECO:0000313" key="1">
    <source>
        <dbReference type="EMBL" id="OGZ19425.1"/>
    </source>
</evidence>
<organism evidence="1 2">
    <name type="scientific">Candidatus Nealsonbacteria bacterium RIFCSPHIGHO2_01_FULL_38_55</name>
    <dbReference type="NCBI Taxonomy" id="1801664"/>
    <lineage>
        <taxon>Bacteria</taxon>
        <taxon>Candidatus Nealsoniibacteriota</taxon>
    </lineage>
</organism>
<evidence type="ECO:0000313" key="2">
    <source>
        <dbReference type="Proteomes" id="UP000177360"/>
    </source>
</evidence>
<proteinExistence type="predicted"/>
<dbReference type="EMBL" id="MHLZ01000033">
    <property type="protein sequence ID" value="OGZ19425.1"/>
    <property type="molecule type" value="Genomic_DNA"/>
</dbReference>
<dbReference type="InterPro" id="IPR014942">
    <property type="entry name" value="AbiEii"/>
</dbReference>
<reference evidence="1 2" key="1">
    <citation type="journal article" date="2016" name="Nat. Commun.">
        <title>Thousands of microbial genomes shed light on interconnected biogeochemical processes in an aquifer system.</title>
        <authorList>
            <person name="Anantharaman K."/>
            <person name="Brown C.T."/>
            <person name="Hug L.A."/>
            <person name="Sharon I."/>
            <person name="Castelle C.J."/>
            <person name="Probst A.J."/>
            <person name="Thomas B.C."/>
            <person name="Singh A."/>
            <person name="Wilkins M.J."/>
            <person name="Karaoz U."/>
            <person name="Brodie E.L."/>
            <person name="Williams K.H."/>
            <person name="Hubbard S.S."/>
            <person name="Banfield J.F."/>
        </authorList>
    </citation>
    <scope>NUCLEOTIDE SEQUENCE [LARGE SCALE GENOMIC DNA]</scope>
</reference>
<protein>
    <submittedName>
        <fullName evidence="1">Uncharacterized protein</fullName>
    </submittedName>
</protein>